<evidence type="ECO:0000256" key="9">
    <source>
        <dbReference type="HAMAP-Rule" id="MF_00061"/>
    </source>
</evidence>
<dbReference type="Proteomes" id="UP000503820">
    <property type="component" value="Unassembled WGS sequence"/>
</dbReference>
<feature type="domain" description="GHMP kinase C-terminal" evidence="11">
    <location>
        <begin position="240"/>
        <end position="287"/>
    </location>
</feature>
<evidence type="ECO:0000256" key="2">
    <source>
        <dbReference type="ARBA" id="ARBA00012052"/>
    </source>
</evidence>
<organism evidence="12 13">
    <name type="scientific">Desulfovibrio psychrotolerans</name>
    <dbReference type="NCBI Taxonomy" id="415242"/>
    <lineage>
        <taxon>Bacteria</taxon>
        <taxon>Pseudomonadati</taxon>
        <taxon>Thermodesulfobacteriota</taxon>
        <taxon>Desulfovibrionia</taxon>
        <taxon>Desulfovibrionales</taxon>
        <taxon>Desulfovibrionaceae</taxon>
        <taxon>Desulfovibrio</taxon>
    </lineage>
</organism>
<keyword evidence="7 9" id="KW-0067">ATP-binding</keyword>
<dbReference type="EC" id="2.7.1.148" evidence="2 9"/>
<protein>
    <recommendedName>
        <fullName evidence="3 9">4-diphosphocytidyl-2-C-methyl-D-erythritol kinase</fullName>
        <shortName evidence="9">CMK</shortName>
        <ecNumber evidence="2 9">2.7.1.148</ecNumber>
    </recommendedName>
    <alternativeName>
        <fullName evidence="8 9">4-(cytidine-5'-diphospho)-2-C-methyl-D-erythritol kinase</fullName>
    </alternativeName>
</protein>
<dbReference type="HAMAP" id="MF_00061">
    <property type="entry name" value="IspE"/>
    <property type="match status" value="1"/>
</dbReference>
<dbReference type="GO" id="GO:0016114">
    <property type="term" value="P:terpenoid biosynthetic process"/>
    <property type="evidence" value="ECO:0007669"/>
    <property type="project" value="UniProtKB-UniRule"/>
</dbReference>
<comment type="caution">
    <text evidence="12">The sequence shown here is derived from an EMBL/GenBank/DDBJ whole genome shotgun (WGS) entry which is preliminary data.</text>
</comment>
<proteinExistence type="inferred from homology"/>
<evidence type="ECO:0000256" key="4">
    <source>
        <dbReference type="ARBA" id="ARBA00022679"/>
    </source>
</evidence>
<dbReference type="GO" id="GO:0050515">
    <property type="term" value="F:4-(cytidine 5'-diphospho)-2-C-methyl-D-erythritol kinase activity"/>
    <property type="evidence" value="ECO:0007669"/>
    <property type="project" value="UniProtKB-UniRule"/>
</dbReference>
<evidence type="ECO:0000256" key="7">
    <source>
        <dbReference type="ARBA" id="ARBA00022840"/>
    </source>
</evidence>
<feature type="active site" evidence="9">
    <location>
        <position position="17"/>
    </location>
</feature>
<keyword evidence="13" id="KW-1185">Reference proteome</keyword>
<evidence type="ECO:0000256" key="6">
    <source>
        <dbReference type="ARBA" id="ARBA00022777"/>
    </source>
</evidence>
<dbReference type="GO" id="GO:0019288">
    <property type="term" value="P:isopentenyl diphosphate biosynthetic process, methylerythritol 4-phosphate pathway"/>
    <property type="evidence" value="ECO:0007669"/>
    <property type="project" value="UniProtKB-UniRule"/>
</dbReference>
<feature type="binding site" evidence="9">
    <location>
        <begin position="102"/>
        <end position="112"/>
    </location>
    <ligand>
        <name>ATP</name>
        <dbReference type="ChEBI" id="CHEBI:30616"/>
    </ligand>
</feature>
<evidence type="ECO:0000256" key="3">
    <source>
        <dbReference type="ARBA" id="ARBA00017473"/>
    </source>
</evidence>
<dbReference type="Pfam" id="PF00288">
    <property type="entry name" value="GHMP_kinases_N"/>
    <property type="match status" value="1"/>
</dbReference>
<sequence>MSSTSQHPPVILTAGCKINLSLHIIGVRPDGYHELDTLFHPLPFPCDRLEIAPATAGAGLVLECDRADLCTEDNILHKTWRLFAEMTGHAPDLQVRLFKGIPDGAGLGGGSSDAAVFLDYLNRHATNGMNEASTSGPAALSEQQMAMLAARIGADVPFFLRNVPARATGIGEKLTPHPVNLSGFTLLLACPPERVSTPWAYGAWDRQNPGKILPAGEAERLTYSAHTFTRPFSRALWLFNSFESVVFAAFPKLRAYKESLIRHGAAVALMSGSGASLFGLYREMEKAMQAAALLEKEGVRTYIHHL</sequence>
<comment type="function">
    <text evidence="9">Catalyzes the phosphorylation of the position 2 hydroxy group of 4-diphosphocytidyl-2C-methyl-D-erythritol.</text>
</comment>
<dbReference type="InterPro" id="IPR004424">
    <property type="entry name" value="IspE"/>
</dbReference>
<evidence type="ECO:0000259" key="10">
    <source>
        <dbReference type="Pfam" id="PF00288"/>
    </source>
</evidence>
<dbReference type="InterPro" id="IPR036554">
    <property type="entry name" value="GHMP_kinase_C_sf"/>
</dbReference>
<dbReference type="NCBIfam" id="TIGR00154">
    <property type="entry name" value="ispE"/>
    <property type="match status" value="1"/>
</dbReference>
<dbReference type="InterPro" id="IPR020568">
    <property type="entry name" value="Ribosomal_Su5_D2-typ_SF"/>
</dbReference>
<evidence type="ECO:0000313" key="13">
    <source>
        <dbReference type="Proteomes" id="UP000503820"/>
    </source>
</evidence>
<gene>
    <name evidence="9 12" type="primary">ispE</name>
    <name evidence="12" type="ORF">DSM19430T_30600</name>
</gene>
<keyword evidence="9" id="KW-0414">Isoprene biosynthesis</keyword>
<dbReference type="InterPro" id="IPR006204">
    <property type="entry name" value="GHMP_kinase_N_dom"/>
</dbReference>
<dbReference type="InterPro" id="IPR014721">
    <property type="entry name" value="Ribsml_uS5_D2-typ_fold_subgr"/>
</dbReference>
<dbReference type="Gene3D" id="3.30.230.10">
    <property type="match status" value="1"/>
</dbReference>
<dbReference type="EMBL" id="BLVP01000036">
    <property type="protein sequence ID" value="GFM38376.1"/>
    <property type="molecule type" value="Genomic_DNA"/>
</dbReference>
<reference evidence="12 13" key="1">
    <citation type="submission" date="2020-05" db="EMBL/GenBank/DDBJ databases">
        <title>Draft genome sequence of Desulfovibrio psychrotolerans JS1T.</title>
        <authorList>
            <person name="Ueno A."/>
            <person name="Tamazawa S."/>
            <person name="Tamamura S."/>
            <person name="Murakami T."/>
            <person name="Kiyama T."/>
            <person name="Inomata H."/>
            <person name="Amano Y."/>
            <person name="Miyakawa K."/>
            <person name="Tamaki H."/>
            <person name="Naganuma T."/>
            <person name="Kaneko K."/>
        </authorList>
    </citation>
    <scope>NUCLEOTIDE SEQUENCE [LARGE SCALE GENOMIC DNA]</scope>
    <source>
        <strain evidence="12 13">JS1</strain>
    </source>
</reference>
<feature type="active site" evidence="9">
    <location>
        <position position="155"/>
    </location>
</feature>
<keyword evidence="5 9" id="KW-0547">Nucleotide-binding</keyword>
<feature type="domain" description="GHMP kinase N-terminal" evidence="10">
    <location>
        <begin position="74"/>
        <end position="160"/>
    </location>
</feature>
<comment type="similarity">
    <text evidence="1 9">Belongs to the GHMP kinase family. IspE subfamily.</text>
</comment>
<evidence type="ECO:0000256" key="5">
    <source>
        <dbReference type="ARBA" id="ARBA00022741"/>
    </source>
</evidence>
<accession>A0A7J0BXE6</accession>
<evidence type="ECO:0000256" key="1">
    <source>
        <dbReference type="ARBA" id="ARBA00009684"/>
    </source>
</evidence>
<dbReference type="AlphaFoldDB" id="A0A7J0BXE6"/>
<comment type="pathway">
    <text evidence="9">Isoprenoid biosynthesis; isopentenyl diphosphate biosynthesis via DXP pathway; isopentenyl diphosphate from 1-deoxy-D-xylulose 5-phosphate: step 3/6.</text>
</comment>
<dbReference type="UniPathway" id="UPA00056">
    <property type="reaction ID" value="UER00094"/>
</dbReference>
<dbReference type="PANTHER" id="PTHR43527:SF2">
    <property type="entry name" value="4-DIPHOSPHOCYTIDYL-2-C-METHYL-D-ERYTHRITOL KINASE, CHLOROPLASTIC"/>
    <property type="match status" value="1"/>
</dbReference>
<name>A0A7J0BXE6_9BACT</name>
<evidence type="ECO:0000313" key="12">
    <source>
        <dbReference type="EMBL" id="GFM38376.1"/>
    </source>
</evidence>
<dbReference type="RefSeq" id="WP_174410986.1">
    <property type="nucleotide sequence ID" value="NZ_BLVP01000036.1"/>
</dbReference>
<dbReference type="PANTHER" id="PTHR43527">
    <property type="entry name" value="4-DIPHOSPHOCYTIDYL-2-C-METHYL-D-ERYTHRITOL KINASE, CHLOROPLASTIC"/>
    <property type="match status" value="1"/>
</dbReference>
<dbReference type="GO" id="GO:0005524">
    <property type="term" value="F:ATP binding"/>
    <property type="evidence" value="ECO:0007669"/>
    <property type="project" value="UniProtKB-UniRule"/>
</dbReference>
<comment type="catalytic activity">
    <reaction evidence="9">
        <text>4-CDP-2-C-methyl-D-erythritol + ATP = 4-CDP-2-C-methyl-D-erythritol 2-phosphate + ADP + H(+)</text>
        <dbReference type="Rhea" id="RHEA:18437"/>
        <dbReference type="ChEBI" id="CHEBI:15378"/>
        <dbReference type="ChEBI" id="CHEBI:30616"/>
        <dbReference type="ChEBI" id="CHEBI:57823"/>
        <dbReference type="ChEBI" id="CHEBI:57919"/>
        <dbReference type="ChEBI" id="CHEBI:456216"/>
        <dbReference type="EC" id="2.7.1.148"/>
    </reaction>
</comment>
<evidence type="ECO:0000256" key="8">
    <source>
        <dbReference type="ARBA" id="ARBA00032554"/>
    </source>
</evidence>
<dbReference type="SUPFAM" id="SSF55060">
    <property type="entry name" value="GHMP Kinase, C-terminal domain"/>
    <property type="match status" value="1"/>
</dbReference>
<keyword evidence="4 9" id="KW-0808">Transferase</keyword>
<dbReference type="PIRSF" id="PIRSF010376">
    <property type="entry name" value="IspE"/>
    <property type="match status" value="1"/>
</dbReference>
<keyword evidence="6 9" id="KW-0418">Kinase</keyword>
<evidence type="ECO:0000259" key="11">
    <source>
        <dbReference type="Pfam" id="PF08544"/>
    </source>
</evidence>
<dbReference type="Gene3D" id="3.30.70.890">
    <property type="entry name" value="GHMP kinase, C-terminal domain"/>
    <property type="match status" value="1"/>
</dbReference>
<dbReference type="InterPro" id="IPR013750">
    <property type="entry name" value="GHMP_kinase_C_dom"/>
</dbReference>
<dbReference type="SUPFAM" id="SSF54211">
    <property type="entry name" value="Ribosomal protein S5 domain 2-like"/>
    <property type="match status" value="1"/>
</dbReference>
<dbReference type="Pfam" id="PF08544">
    <property type="entry name" value="GHMP_kinases_C"/>
    <property type="match status" value="1"/>
</dbReference>